<evidence type="ECO:0000313" key="1">
    <source>
        <dbReference type="EMBL" id="CAF1585989.1"/>
    </source>
</evidence>
<organism evidence="1 2">
    <name type="scientific">Rotaria sordida</name>
    <dbReference type="NCBI Taxonomy" id="392033"/>
    <lineage>
        <taxon>Eukaryota</taxon>
        <taxon>Metazoa</taxon>
        <taxon>Spiralia</taxon>
        <taxon>Gnathifera</taxon>
        <taxon>Rotifera</taxon>
        <taxon>Eurotatoria</taxon>
        <taxon>Bdelloidea</taxon>
        <taxon>Philodinida</taxon>
        <taxon>Philodinidae</taxon>
        <taxon>Rotaria</taxon>
    </lineage>
</organism>
<evidence type="ECO:0000313" key="2">
    <source>
        <dbReference type="Proteomes" id="UP000663889"/>
    </source>
</evidence>
<accession>A0A815ZKM2</accession>
<protein>
    <submittedName>
        <fullName evidence="1">Uncharacterized protein</fullName>
    </submittedName>
</protein>
<reference evidence="1" key="1">
    <citation type="submission" date="2021-02" db="EMBL/GenBank/DDBJ databases">
        <authorList>
            <person name="Nowell W R."/>
        </authorList>
    </citation>
    <scope>NUCLEOTIDE SEQUENCE</scope>
</reference>
<feature type="non-terminal residue" evidence="1">
    <location>
        <position position="1"/>
    </location>
</feature>
<gene>
    <name evidence="1" type="ORF">SEV965_LOCUS40004</name>
</gene>
<proteinExistence type="predicted"/>
<sequence>RYLHIRISYACFLERLIEHVPNLKCLSVCLRRGWGRNDPLESTFGTLEKSNVIWSNK</sequence>
<comment type="caution">
    <text evidence="1">The sequence shown here is derived from an EMBL/GenBank/DDBJ whole genome shotgun (WGS) entry which is preliminary data.</text>
</comment>
<dbReference type="AlphaFoldDB" id="A0A815ZKM2"/>
<dbReference type="EMBL" id="CAJNOU010020771">
    <property type="protein sequence ID" value="CAF1585989.1"/>
    <property type="molecule type" value="Genomic_DNA"/>
</dbReference>
<dbReference type="Proteomes" id="UP000663889">
    <property type="component" value="Unassembled WGS sequence"/>
</dbReference>
<name>A0A815ZKM2_9BILA</name>